<comment type="caution">
    <text evidence="1">The sequence shown here is derived from an EMBL/GenBank/DDBJ whole genome shotgun (WGS) entry which is preliminary data.</text>
</comment>
<evidence type="ECO:0008006" key="3">
    <source>
        <dbReference type="Google" id="ProtNLM"/>
    </source>
</evidence>
<evidence type="ECO:0000313" key="1">
    <source>
        <dbReference type="EMBL" id="PCO05798.1"/>
    </source>
</evidence>
<organism evidence="1 2">
    <name type="scientific">Microbulbifer flavimaris</name>
    <dbReference type="NCBI Taxonomy" id="1781068"/>
    <lineage>
        <taxon>Bacteria</taxon>
        <taxon>Pseudomonadati</taxon>
        <taxon>Pseudomonadota</taxon>
        <taxon>Gammaproteobacteria</taxon>
        <taxon>Cellvibrionales</taxon>
        <taxon>Microbulbiferaceae</taxon>
        <taxon>Microbulbifer</taxon>
    </lineage>
</organism>
<dbReference type="Proteomes" id="UP000218427">
    <property type="component" value="Unassembled WGS sequence"/>
</dbReference>
<accession>A0ABX4I159</accession>
<dbReference type="EMBL" id="LRFG02000002">
    <property type="protein sequence ID" value="PCO05798.1"/>
    <property type="molecule type" value="Genomic_DNA"/>
</dbReference>
<name>A0ABX4I159_9GAMM</name>
<gene>
    <name evidence="1" type="ORF">AWR36_007265</name>
</gene>
<protein>
    <recommendedName>
        <fullName evidence="3">PhoP regulatory network protein YrbL</fullName>
    </recommendedName>
</protein>
<dbReference type="Pfam" id="PF10707">
    <property type="entry name" value="YrbL-PhoP_reg"/>
    <property type="match status" value="1"/>
</dbReference>
<keyword evidence="2" id="KW-1185">Reference proteome</keyword>
<reference evidence="1" key="1">
    <citation type="submission" date="2017-08" db="EMBL/GenBank/DDBJ databases">
        <title>Microbulbifer marisrubri sp. nov., a halophilic alphaproteobacterium isolated from marine sediment of the Yellow Sea, China.</title>
        <authorList>
            <person name="Zhang G."/>
            <person name="Xiong Q."/>
        </authorList>
    </citation>
    <scope>NUCLEOTIDE SEQUENCE [LARGE SCALE GENOMIC DNA]</scope>
    <source>
        <strain evidence="1">WRN-8</strain>
    </source>
</reference>
<dbReference type="RefSeq" id="WP_067083184.1">
    <property type="nucleotide sequence ID" value="NZ_LRFG02000002.1"/>
</dbReference>
<evidence type="ECO:0000313" key="2">
    <source>
        <dbReference type="Proteomes" id="UP000218427"/>
    </source>
</evidence>
<dbReference type="InterPro" id="IPR019647">
    <property type="entry name" value="PhoP_reg_network_YrbL"/>
</dbReference>
<proteinExistence type="predicted"/>
<sequence>MIDLSGLSPFASGGNRHCYRHPGDPHKCVKVMRAGRIEELRNRAPWYKRLAGDSRFDDNLRELAGYRQRALRGAGDESQAWLHLARWHGIQETSEGPGAVTELIVDERDQPAITLERYLQQHGLDKPIEGALERFSQWLFETGILTKNILPHNLVIRDEQGQPELCLIDGIGCAAFLPLAEYFPRSRRRYIQRRIDRMWRRIRWEISDRNITWKEAERSSQ</sequence>